<evidence type="ECO:0000256" key="5">
    <source>
        <dbReference type="ARBA" id="ARBA00023274"/>
    </source>
</evidence>
<keyword evidence="3" id="KW-0689">Ribosomal protein</keyword>
<evidence type="ECO:0000313" key="9">
    <source>
        <dbReference type="Ensembl" id="ENSSANP00000052695.1"/>
    </source>
</evidence>
<dbReference type="GO" id="GO:1990904">
    <property type="term" value="C:ribonucleoprotein complex"/>
    <property type="evidence" value="ECO:0007669"/>
    <property type="project" value="UniProtKB-KW"/>
</dbReference>
<keyword evidence="2" id="KW-0809">Transit peptide</keyword>
<reference evidence="9" key="2">
    <citation type="submission" date="2025-09" db="UniProtKB">
        <authorList>
            <consortium name="Ensembl"/>
        </authorList>
    </citation>
    <scope>IDENTIFICATION</scope>
</reference>
<evidence type="ECO:0000256" key="8">
    <source>
        <dbReference type="ARBA" id="ARBA00041617"/>
    </source>
</evidence>
<dbReference type="InterPro" id="IPR010793">
    <property type="entry name" value="Ribosomal_mL37/mL65"/>
</dbReference>
<comment type="subcellular location">
    <subcellularLocation>
        <location evidence="1">Mitochondrion</location>
    </subcellularLocation>
</comment>
<dbReference type="AlphaFoldDB" id="A0A671P9F6"/>
<dbReference type="GO" id="GO:0003735">
    <property type="term" value="F:structural constituent of ribosome"/>
    <property type="evidence" value="ECO:0007669"/>
    <property type="project" value="InterPro"/>
</dbReference>
<dbReference type="Ensembl" id="ENSSANT00000056018.1">
    <property type="protein sequence ID" value="ENSSANP00000052695.1"/>
    <property type="gene ID" value="ENSSANG00000026355.1"/>
</dbReference>
<dbReference type="GO" id="GO:0006412">
    <property type="term" value="P:translation"/>
    <property type="evidence" value="ECO:0007669"/>
    <property type="project" value="InterPro"/>
</dbReference>
<dbReference type="Proteomes" id="UP000472260">
    <property type="component" value="Unassembled WGS sequence"/>
</dbReference>
<keyword evidence="5" id="KW-0687">Ribonucleoprotein</keyword>
<accession>A0A671P9F6</accession>
<proteinExistence type="inferred from homology"/>
<evidence type="ECO:0000256" key="7">
    <source>
        <dbReference type="ARBA" id="ARBA00039442"/>
    </source>
</evidence>
<comment type="similarity">
    <text evidence="6">Belongs to the mitochondrion-specific ribosomal protein mL37 family.</text>
</comment>
<dbReference type="GO" id="GO:0005840">
    <property type="term" value="C:ribosome"/>
    <property type="evidence" value="ECO:0007669"/>
    <property type="project" value="UniProtKB-KW"/>
</dbReference>
<keyword evidence="10" id="KW-1185">Reference proteome</keyword>
<evidence type="ECO:0000256" key="3">
    <source>
        <dbReference type="ARBA" id="ARBA00022980"/>
    </source>
</evidence>
<dbReference type="Pfam" id="PF07147">
    <property type="entry name" value="PDCD9"/>
    <property type="match status" value="1"/>
</dbReference>
<dbReference type="PANTHER" id="PTHR15889:SF2">
    <property type="entry name" value="LARGE RIBOSOMAL SUBUNIT PROTEIN ML37"/>
    <property type="match status" value="1"/>
</dbReference>
<dbReference type="PANTHER" id="PTHR15889">
    <property type="entry name" value="MITOCHONDRIAL RIBOSOMAL PROTEIN L37"/>
    <property type="match status" value="1"/>
</dbReference>
<dbReference type="InterPro" id="IPR052482">
    <property type="entry name" value="mtLSU_mL37"/>
</dbReference>
<evidence type="ECO:0000256" key="6">
    <source>
        <dbReference type="ARBA" id="ARBA00037985"/>
    </source>
</evidence>
<evidence type="ECO:0000313" key="10">
    <source>
        <dbReference type="Proteomes" id="UP000472260"/>
    </source>
</evidence>
<sequence length="190" mass="21358">MYSLIQRTENQSQRVFSSFKNLRCREDVFQVRGQNGLLLNSMTPVPVVPIAPSIDLQNTHVYQEKNDTGQPLTSFTITHRNTPKLLPEQLRAKMIMFSFGNALVRAQALYGKPIVVQSVASNGRLFQFVVFQLNSTDLQSDSGVKNLAWVDEDQPLYEWCQVLSLLLVPAGLSGFQPNTKFLALYLHGAV</sequence>
<keyword evidence="4" id="KW-0496">Mitochondrion</keyword>
<evidence type="ECO:0000256" key="4">
    <source>
        <dbReference type="ARBA" id="ARBA00023128"/>
    </source>
</evidence>
<organism evidence="9 10">
    <name type="scientific">Sinocyclocheilus anshuiensis</name>
    <dbReference type="NCBI Taxonomy" id="1608454"/>
    <lineage>
        <taxon>Eukaryota</taxon>
        <taxon>Metazoa</taxon>
        <taxon>Chordata</taxon>
        <taxon>Craniata</taxon>
        <taxon>Vertebrata</taxon>
        <taxon>Euteleostomi</taxon>
        <taxon>Actinopterygii</taxon>
        <taxon>Neopterygii</taxon>
        <taxon>Teleostei</taxon>
        <taxon>Ostariophysi</taxon>
        <taxon>Cypriniformes</taxon>
        <taxon>Cyprinidae</taxon>
        <taxon>Cyprininae</taxon>
        <taxon>Sinocyclocheilus</taxon>
    </lineage>
</organism>
<evidence type="ECO:0000256" key="2">
    <source>
        <dbReference type="ARBA" id="ARBA00022946"/>
    </source>
</evidence>
<protein>
    <recommendedName>
        <fullName evidence="7">Large ribosomal subunit protein mL37</fullName>
    </recommendedName>
    <alternativeName>
        <fullName evidence="8">39S ribosomal protein L37, mitochondrial</fullName>
    </alternativeName>
</protein>
<dbReference type="GO" id="GO:0005739">
    <property type="term" value="C:mitochondrion"/>
    <property type="evidence" value="ECO:0007669"/>
    <property type="project" value="UniProtKB-SubCell"/>
</dbReference>
<name>A0A671P9F6_9TELE</name>
<reference evidence="9" key="1">
    <citation type="submission" date="2025-08" db="UniProtKB">
        <authorList>
            <consortium name="Ensembl"/>
        </authorList>
    </citation>
    <scope>IDENTIFICATION</scope>
</reference>
<evidence type="ECO:0000256" key="1">
    <source>
        <dbReference type="ARBA" id="ARBA00004173"/>
    </source>
</evidence>